<evidence type="ECO:0000313" key="3">
    <source>
        <dbReference type="Proteomes" id="UP001492380"/>
    </source>
</evidence>
<reference evidence="2 3" key="1">
    <citation type="submission" date="2024-04" db="EMBL/GenBank/DDBJ databases">
        <title>Phyllosticta paracitricarpa is synonymous to the EU quarantine fungus P. citricarpa based on phylogenomic analyses.</title>
        <authorList>
            <consortium name="Lawrence Berkeley National Laboratory"/>
            <person name="Van Ingen-Buijs V.A."/>
            <person name="Van Westerhoven A.C."/>
            <person name="Haridas S."/>
            <person name="Skiadas P."/>
            <person name="Martin F."/>
            <person name="Groenewald J.Z."/>
            <person name="Crous P.W."/>
            <person name="Seidl M.F."/>
        </authorList>
    </citation>
    <scope>NUCLEOTIDE SEQUENCE [LARGE SCALE GENOMIC DNA]</scope>
    <source>
        <strain evidence="2 3">CBS 123374</strain>
    </source>
</reference>
<comment type="caution">
    <text evidence="2">The sequence shown here is derived from an EMBL/GenBank/DDBJ whole genome shotgun (WGS) entry which is preliminary data.</text>
</comment>
<evidence type="ECO:0008006" key="4">
    <source>
        <dbReference type="Google" id="ProtNLM"/>
    </source>
</evidence>
<keyword evidence="3" id="KW-1185">Reference proteome</keyword>
<organism evidence="2 3">
    <name type="scientific">Phyllosticta capitalensis</name>
    <dbReference type="NCBI Taxonomy" id="121624"/>
    <lineage>
        <taxon>Eukaryota</taxon>
        <taxon>Fungi</taxon>
        <taxon>Dikarya</taxon>
        <taxon>Ascomycota</taxon>
        <taxon>Pezizomycotina</taxon>
        <taxon>Dothideomycetes</taxon>
        <taxon>Dothideomycetes incertae sedis</taxon>
        <taxon>Botryosphaeriales</taxon>
        <taxon>Phyllostictaceae</taxon>
        <taxon>Phyllosticta</taxon>
    </lineage>
</organism>
<sequence length="145" mass="16288">MDFSPTMFRTAAVWARIFLICLHLLSTTWASRRAVLSPIHRKHLEPSQYLARHVPYDFLPISFPPREQKPSAFACLAACGSMSNRLLAYVPNLAGPNHTLPSFPNTQDTHTHTDATAAMTFFESSLILFFGRLSSSGGPNQRRKR</sequence>
<accession>A0ABR1YSM0</accession>
<protein>
    <recommendedName>
        <fullName evidence="4">Secreted protein</fullName>
    </recommendedName>
</protein>
<dbReference type="EMBL" id="JBBWRZ010000004">
    <property type="protein sequence ID" value="KAK8237877.1"/>
    <property type="molecule type" value="Genomic_DNA"/>
</dbReference>
<proteinExistence type="predicted"/>
<evidence type="ECO:0000256" key="1">
    <source>
        <dbReference type="SAM" id="SignalP"/>
    </source>
</evidence>
<name>A0ABR1YSM0_9PEZI</name>
<feature type="signal peptide" evidence="1">
    <location>
        <begin position="1"/>
        <end position="30"/>
    </location>
</feature>
<dbReference type="Proteomes" id="UP001492380">
    <property type="component" value="Unassembled WGS sequence"/>
</dbReference>
<keyword evidence="1" id="KW-0732">Signal</keyword>
<feature type="chain" id="PRO_5045083235" description="Secreted protein" evidence="1">
    <location>
        <begin position="31"/>
        <end position="145"/>
    </location>
</feature>
<evidence type="ECO:0000313" key="2">
    <source>
        <dbReference type="EMBL" id="KAK8237877.1"/>
    </source>
</evidence>
<gene>
    <name evidence="2" type="ORF">HDK90DRAFT_206522</name>
</gene>